<proteinExistence type="predicted"/>
<dbReference type="EMBL" id="JAVDQD010000001">
    <property type="protein sequence ID" value="MDR6237272.1"/>
    <property type="molecule type" value="Genomic_DNA"/>
</dbReference>
<gene>
    <name evidence="2" type="ORF">HNQ88_000248</name>
</gene>
<dbReference type="AlphaFoldDB" id="A0AAE3XI79"/>
<name>A0AAE3XI79_9BACT</name>
<keyword evidence="3" id="KW-1185">Reference proteome</keyword>
<dbReference type="Proteomes" id="UP001185092">
    <property type="component" value="Unassembled WGS sequence"/>
</dbReference>
<accession>A0AAE3XI79</accession>
<protein>
    <submittedName>
        <fullName evidence="2">Uncharacterized protein</fullName>
    </submittedName>
</protein>
<dbReference type="RefSeq" id="WP_309936722.1">
    <property type="nucleotide sequence ID" value="NZ_AP025305.1"/>
</dbReference>
<comment type="caution">
    <text evidence="2">The sequence shown here is derived from an EMBL/GenBank/DDBJ whole genome shotgun (WGS) entry which is preliminary data.</text>
</comment>
<sequence length="207" mass="22583">MGNFMASSWIRMLGNKVFGLINLEGNKDSKLKILNNTFIVEDFTLKEGGNGISSGSSSGTILAGIGTVTEYKDFINNEFEIKAKGSVEGMAYINIFDQPGVASYNHIQVDYADVSKITIRNKGSQSTEGAELVKNQGHPEATYSNIDRTRNTQGKSGGPFPFEMYYHPAGTEFETNLPTAFFIDMIENNKFLPGVIIDIEAGAKTGK</sequence>
<reference evidence="2" key="1">
    <citation type="submission" date="2023-07" db="EMBL/GenBank/DDBJ databases">
        <title>Genomic Encyclopedia of Type Strains, Phase IV (KMG-IV): sequencing the most valuable type-strain genomes for metagenomic binning, comparative biology and taxonomic classification.</title>
        <authorList>
            <person name="Goeker M."/>
        </authorList>
    </citation>
    <scope>NUCLEOTIDE SEQUENCE</scope>
    <source>
        <strain evidence="2">DSM 26174</strain>
    </source>
</reference>
<feature type="region of interest" description="Disordered" evidence="1">
    <location>
        <begin position="128"/>
        <end position="154"/>
    </location>
</feature>
<evidence type="ECO:0000313" key="2">
    <source>
        <dbReference type="EMBL" id="MDR6237272.1"/>
    </source>
</evidence>
<evidence type="ECO:0000313" key="3">
    <source>
        <dbReference type="Proteomes" id="UP001185092"/>
    </source>
</evidence>
<evidence type="ECO:0000256" key="1">
    <source>
        <dbReference type="SAM" id="MobiDB-lite"/>
    </source>
</evidence>
<feature type="compositionally biased region" description="Polar residues" evidence="1">
    <location>
        <begin position="142"/>
        <end position="154"/>
    </location>
</feature>
<organism evidence="2 3">
    <name type="scientific">Aureibacter tunicatorum</name>
    <dbReference type="NCBI Taxonomy" id="866807"/>
    <lineage>
        <taxon>Bacteria</taxon>
        <taxon>Pseudomonadati</taxon>
        <taxon>Bacteroidota</taxon>
        <taxon>Cytophagia</taxon>
        <taxon>Cytophagales</taxon>
        <taxon>Persicobacteraceae</taxon>
        <taxon>Aureibacter</taxon>
    </lineage>
</organism>